<organism evidence="7">
    <name type="scientific">Desulfatirhabdium butyrativorans</name>
    <dbReference type="NCBI Taxonomy" id="340467"/>
    <lineage>
        <taxon>Bacteria</taxon>
        <taxon>Pseudomonadati</taxon>
        <taxon>Thermodesulfobacteriota</taxon>
        <taxon>Desulfobacteria</taxon>
        <taxon>Desulfobacterales</taxon>
        <taxon>Desulfatirhabdiaceae</taxon>
        <taxon>Desulfatirhabdium</taxon>
    </lineage>
</organism>
<evidence type="ECO:0008006" key="8">
    <source>
        <dbReference type="Google" id="ProtNLM"/>
    </source>
</evidence>
<evidence type="ECO:0000256" key="2">
    <source>
        <dbReference type="ARBA" id="ARBA00022475"/>
    </source>
</evidence>
<evidence type="ECO:0000256" key="5">
    <source>
        <dbReference type="ARBA" id="ARBA00023136"/>
    </source>
</evidence>
<dbReference type="GO" id="GO:0016746">
    <property type="term" value="F:acyltransferase activity"/>
    <property type="evidence" value="ECO:0007669"/>
    <property type="project" value="UniProtKB-KW"/>
</dbReference>
<evidence type="ECO:0000313" key="7">
    <source>
        <dbReference type="EMBL" id="HGU31900.1"/>
    </source>
</evidence>
<dbReference type="GO" id="GO:0009247">
    <property type="term" value="P:glycolipid biosynthetic process"/>
    <property type="evidence" value="ECO:0007669"/>
    <property type="project" value="UniProtKB-ARBA"/>
</dbReference>
<proteinExistence type="predicted"/>
<keyword evidence="6" id="KW-0012">Acyltransferase</keyword>
<dbReference type="CDD" id="cd07984">
    <property type="entry name" value="LPLAT_LABLAT-like"/>
    <property type="match status" value="1"/>
</dbReference>
<sequence length="311" mass="35423">MGCWEKPENFLLGFDYKIVLPFLGSLPLAAGQVLSMSRGLVQAAFDYDWRSIAVGFPYIRQRTYAAMGMIRPEKGRLWKAVKTAQRFLHNSKEEWQACLFGRDAVMRRIAADSTVEGIEELRDLQRQGRGVVLVGCHLDSFCMGMVLMGMMGLRVHIINTAAIEDERIHPEVRAFFQKKYRAMERLLNGLMAYHETDMAHFYRALERGETVCLMGDVPGSKSDVFIPFLGARLRMPVGAWHMAKRTGALVGGFVALHEGVGRYRVVMHMPQEIDPQGPEKTLIPIYRFLERWLRKLPERWVSADLLPAYGA</sequence>
<dbReference type="GO" id="GO:0005886">
    <property type="term" value="C:plasma membrane"/>
    <property type="evidence" value="ECO:0007669"/>
    <property type="project" value="UniProtKB-SubCell"/>
</dbReference>
<name>A0A7C4ML46_9BACT</name>
<dbReference type="InterPro" id="IPR004960">
    <property type="entry name" value="LipA_acyltrans"/>
</dbReference>
<keyword evidence="2" id="KW-1003">Cell membrane</keyword>
<evidence type="ECO:0000256" key="3">
    <source>
        <dbReference type="ARBA" id="ARBA00022519"/>
    </source>
</evidence>
<dbReference type="Pfam" id="PF03279">
    <property type="entry name" value="Lip_A_acyltrans"/>
    <property type="match status" value="1"/>
</dbReference>
<evidence type="ECO:0000256" key="1">
    <source>
        <dbReference type="ARBA" id="ARBA00004533"/>
    </source>
</evidence>
<comment type="subcellular location">
    <subcellularLocation>
        <location evidence="1">Cell inner membrane</location>
    </subcellularLocation>
</comment>
<comment type="caution">
    <text evidence="7">The sequence shown here is derived from an EMBL/GenBank/DDBJ whole genome shotgun (WGS) entry which is preliminary data.</text>
</comment>
<dbReference type="PANTHER" id="PTHR30606:SF10">
    <property type="entry name" value="PHOSPHATIDYLINOSITOL MANNOSIDE ACYLTRANSFERASE"/>
    <property type="match status" value="1"/>
</dbReference>
<reference evidence="7" key="1">
    <citation type="journal article" date="2020" name="mSystems">
        <title>Genome- and Community-Level Interaction Insights into Carbon Utilization and Element Cycling Functions of Hydrothermarchaeota in Hydrothermal Sediment.</title>
        <authorList>
            <person name="Zhou Z."/>
            <person name="Liu Y."/>
            <person name="Xu W."/>
            <person name="Pan J."/>
            <person name="Luo Z.H."/>
            <person name="Li M."/>
        </authorList>
    </citation>
    <scope>NUCLEOTIDE SEQUENCE [LARGE SCALE GENOMIC DNA]</scope>
    <source>
        <strain evidence="7">SpSt-477</strain>
    </source>
</reference>
<dbReference type="AlphaFoldDB" id="A0A7C4ML46"/>
<dbReference type="PANTHER" id="PTHR30606">
    <property type="entry name" value="LIPID A BIOSYNTHESIS LAUROYL ACYLTRANSFERASE"/>
    <property type="match status" value="1"/>
</dbReference>
<keyword evidence="3" id="KW-0997">Cell inner membrane</keyword>
<evidence type="ECO:0000256" key="4">
    <source>
        <dbReference type="ARBA" id="ARBA00022679"/>
    </source>
</evidence>
<dbReference type="EMBL" id="DSUH01000073">
    <property type="protein sequence ID" value="HGU31900.1"/>
    <property type="molecule type" value="Genomic_DNA"/>
</dbReference>
<gene>
    <name evidence="7" type="ORF">ENS29_03475</name>
</gene>
<protein>
    <recommendedName>
        <fullName evidence="8">Lipid A biosynthesis acyltransferase</fullName>
    </recommendedName>
</protein>
<keyword evidence="5" id="KW-0472">Membrane</keyword>
<accession>A0A7C4ML46</accession>
<evidence type="ECO:0000256" key="6">
    <source>
        <dbReference type="ARBA" id="ARBA00023315"/>
    </source>
</evidence>
<keyword evidence="4" id="KW-0808">Transferase</keyword>